<dbReference type="InterPro" id="IPR002347">
    <property type="entry name" value="SDR_fam"/>
</dbReference>
<dbReference type="EC" id="1.1.1.194" evidence="3"/>
<accession>A0A7W0DSW7</accession>
<evidence type="ECO:0000313" key="3">
    <source>
        <dbReference type="EMBL" id="MBA2950235.1"/>
    </source>
</evidence>
<protein>
    <submittedName>
        <fullName evidence="3">Coniferyl-alcohol dehydrogenase</fullName>
        <ecNumber evidence="3">1.1.1.194</ecNumber>
    </submittedName>
</protein>
<dbReference type="EMBL" id="JACEHE010000026">
    <property type="protein sequence ID" value="MBA2950235.1"/>
    <property type="molecule type" value="Genomic_DNA"/>
</dbReference>
<proteinExistence type="inferred from homology"/>
<comment type="similarity">
    <text evidence="1">Belongs to the short-chain dehydrogenases/reductases (SDR) family.</text>
</comment>
<reference evidence="3 4" key="1">
    <citation type="submission" date="2020-07" db="EMBL/GenBank/DDBJ databases">
        <title>Streptomyces isolated from Indian soil.</title>
        <authorList>
            <person name="Mandal S."/>
            <person name="Maiti P.K."/>
        </authorList>
    </citation>
    <scope>NUCLEOTIDE SEQUENCE [LARGE SCALE GENOMIC DNA]</scope>
    <source>
        <strain evidence="3 4">PSKA28</strain>
    </source>
</reference>
<dbReference type="PANTHER" id="PTHR43477:SF1">
    <property type="entry name" value="DIHYDROANTICAPSIN 7-DEHYDROGENASE"/>
    <property type="match status" value="1"/>
</dbReference>
<dbReference type="Pfam" id="PF13561">
    <property type="entry name" value="adh_short_C2"/>
    <property type="match status" value="1"/>
</dbReference>
<dbReference type="SUPFAM" id="SSF51735">
    <property type="entry name" value="NAD(P)-binding Rossmann-fold domains"/>
    <property type="match status" value="1"/>
</dbReference>
<name>A0A7W0DSW7_9ACTN</name>
<evidence type="ECO:0000313" key="4">
    <source>
        <dbReference type="Proteomes" id="UP000545761"/>
    </source>
</evidence>
<dbReference type="AlphaFoldDB" id="A0A7W0DSW7"/>
<sequence>MTRSRTVVVTGGASGIGEAVVRRFVALGDEVIVLDRRKPGSPVRFVETDLNDCSSIDTAVDALDRPADVLCNVAGVSGASPVPLILGVNFFGLRHLTDRLVPRMNEGGAVVSVASTAGWYWRDHLAEVTRLIEAPDFRTGVDTGAALLPDGKDAYARSKEALIVWTSLAAQRYRGHVRLNTVSPGAVETPLLPSFYASMGHAELDPLTELAGGRNGRPDEIAAVIEFLASPRATWVNGTDVVADAGAEMAFALRQNSAA</sequence>
<evidence type="ECO:0000256" key="2">
    <source>
        <dbReference type="ARBA" id="ARBA00023002"/>
    </source>
</evidence>
<evidence type="ECO:0000256" key="1">
    <source>
        <dbReference type="ARBA" id="ARBA00006484"/>
    </source>
</evidence>
<comment type="caution">
    <text evidence="3">The sequence shown here is derived from an EMBL/GenBank/DDBJ whole genome shotgun (WGS) entry which is preliminary data.</text>
</comment>
<dbReference type="Proteomes" id="UP000545761">
    <property type="component" value="Unassembled WGS sequence"/>
</dbReference>
<dbReference type="RefSeq" id="WP_181661167.1">
    <property type="nucleotide sequence ID" value="NZ_JACEHE010000026.1"/>
</dbReference>
<dbReference type="PANTHER" id="PTHR43477">
    <property type="entry name" value="DIHYDROANTICAPSIN 7-DEHYDROGENASE"/>
    <property type="match status" value="1"/>
</dbReference>
<organism evidence="3 4">
    <name type="scientific">Streptomyces himalayensis subsp. himalayensis</name>
    <dbReference type="NCBI Taxonomy" id="2756131"/>
    <lineage>
        <taxon>Bacteria</taxon>
        <taxon>Bacillati</taxon>
        <taxon>Actinomycetota</taxon>
        <taxon>Actinomycetes</taxon>
        <taxon>Kitasatosporales</taxon>
        <taxon>Streptomycetaceae</taxon>
        <taxon>Streptomyces</taxon>
        <taxon>Streptomyces himalayensis</taxon>
    </lineage>
</organism>
<dbReference type="InterPro" id="IPR051122">
    <property type="entry name" value="SDR_DHRS6-like"/>
</dbReference>
<dbReference type="Pfam" id="PF00106">
    <property type="entry name" value="adh_short"/>
    <property type="match status" value="1"/>
</dbReference>
<keyword evidence="2 3" id="KW-0560">Oxidoreductase</keyword>
<dbReference type="NCBIfam" id="NF009092">
    <property type="entry name" value="PRK12428.1"/>
    <property type="match status" value="1"/>
</dbReference>
<dbReference type="InterPro" id="IPR036291">
    <property type="entry name" value="NAD(P)-bd_dom_sf"/>
</dbReference>
<gene>
    <name evidence="3" type="ORF">H1D24_31700</name>
</gene>
<dbReference type="PRINTS" id="PR00081">
    <property type="entry name" value="GDHRDH"/>
</dbReference>
<dbReference type="Gene3D" id="3.40.50.720">
    <property type="entry name" value="NAD(P)-binding Rossmann-like Domain"/>
    <property type="match status" value="1"/>
</dbReference>
<dbReference type="GO" id="GO:0050268">
    <property type="term" value="F:coniferyl-alcohol dehydrogenase activity"/>
    <property type="evidence" value="ECO:0007669"/>
    <property type="project" value="UniProtKB-EC"/>
</dbReference>